<dbReference type="Proteomes" id="UP000799291">
    <property type="component" value="Unassembled WGS sequence"/>
</dbReference>
<dbReference type="EMBL" id="MU005601">
    <property type="protein sequence ID" value="KAF2679749.1"/>
    <property type="molecule type" value="Genomic_DNA"/>
</dbReference>
<reference evidence="1" key="1">
    <citation type="journal article" date="2020" name="Stud. Mycol.">
        <title>101 Dothideomycetes genomes: a test case for predicting lifestyles and emergence of pathogens.</title>
        <authorList>
            <person name="Haridas S."/>
            <person name="Albert R."/>
            <person name="Binder M."/>
            <person name="Bloem J."/>
            <person name="Labutti K."/>
            <person name="Salamov A."/>
            <person name="Andreopoulos B."/>
            <person name="Baker S."/>
            <person name="Barry K."/>
            <person name="Bills G."/>
            <person name="Bluhm B."/>
            <person name="Cannon C."/>
            <person name="Castanera R."/>
            <person name="Culley D."/>
            <person name="Daum C."/>
            <person name="Ezra D."/>
            <person name="Gonzalez J."/>
            <person name="Henrissat B."/>
            <person name="Kuo A."/>
            <person name="Liang C."/>
            <person name="Lipzen A."/>
            <person name="Lutzoni F."/>
            <person name="Magnuson J."/>
            <person name="Mondo S."/>
            <person name="Nolan M."/>
            <person name="Ohm R."/>
            <person name="Pangilinan J."/>
            <person name="Park H.-J."/>
            <person name="Ramirez L."/>
            <person name="Alfaro M."/>
            <person name="Sun H."/>
            <person name="Tritt A."/>
            <person name="Yoshinaga Y."/>
            <person name="Zwiers L.-H."/>
            <person name="Turgeon B."/>
            <person name="Goodwin S."/>
            <person name="Spatafora J."/>
            <person name="Crous P."/>
            <person name="Grigoriev I."/>
        </authorList>
    </citation>
    <scope>NUCLEOTIDE SEQUENCE</scope>
    <source>
        <strain evidence="1">CBS 122367</strain>
    </source>
</reference>
<organism evidence="1 2">
    <name type="scientific">Lentithecium fluviatile CBS 122367</name>
    <dbReference type="NCBI Taxonomy" id="1168545"/>
    <lineage>
        <taxon>Eukaryota</taxon>
        <taxon>Fungi</taxon>
        <taxon>Dikarya</taxon>
        <taxon>Ascomycota</taxon>
        <taxon>Pezizomycotina</taxon>
        <taxon>Dothideomycetes</taxon>
        <taxon>Pleosporomycetidae</taxon>
        <taxon>Pleosporales</taxon>
        <taxon>Massarineae</taxon>
        <taxon>Lentitheciaceae</taxon>
        <taxon>Lentithecium</taxon>
    </lineage>
</organism>
<name>A0A6G1IPE5_9PLEO</name>
<protein>
    <submittedName>
        <fullName evidence="1">Uncharacterized protein</fullName>
    </submittedName>
</protein>
<evidence type="ECO:0000313" key="1">
    <source>
        <dbReference type="EMBL" id="KAF2679749.1"/>
    </source>
</evidence>
<keyword evidence="2" id="KW-1185">Reference proteome</keyword>
<gene>
    <name evidence="1" type="ORF">K458DRAFT_113752</name>
</gene>
<sequence length="120" mass="13077">MARSFPHAIACVSSWLPHEDDAFVAVRFSFFLPSCSASAPSPPTHHLSPPHPSDTATSTDAFRIPETFHKISSPYLTRPCLLDGLDNVITSAMLPERSAFLLPSQLTQHTSILSVLFCIA</sequence>
<accession>A0A6G1IPE5</accession>
<evidence type="ECO:0000313" key="2">
    <source>
        <dbReference type="Proteomes" id="UP000799291"/>
    </source>
</evidence>
<proteinExistence type="predicted"/>
<dbReference type="AlphaFoldDB" id="A0A6G1IPE5"/>